<dbReference type="InterPro" id="IPR001680">
    <property type="entry name" value="WD40_rpt"/>
</dbReference>
<evidence type="ECO:0000256" key="1">
    <source>
        <dbReference type="PROSITE-ProRule" id="PRU00221"/>
    </source>
</evidence>
<feature type="transmembrane region" description="Helical" evidence="2">
    <location>
        <begin position="6"/>
        <end position="28"/>
    </location>
</feature>
<dbReference type="OMA" id="WSEVLYE"/>
<dbReference type="PROSITE" id="PS50082">
    <property type="entry name" value="WD_REPEATS_2"/>
    <property type="match status" value="1"/>
</dbReference>
<keyword evidence="4" id="KW-1185">Reference proteome</keyword>
<dbReference type="SUPFAM" id="SSF50969">
    <property type="entry name" value="YVTN repeat-like/Quinoprotein amine dehydrogenase"/>
    <property type="match status" value="1"/>
</dbReference>
<dbReference type="OrthoDB" id="5851321at2759"/>
<dbReference type="Gene3D" id="2.130.10.10">
    <property type="entry name" value="YVTN repeat-like/Quinoprotein amine dehydrogenase"/>
    <property type="match status" value="1"/>
</dbReference>
<dbReference type="InterPro" id="IPR011044">
    <property type="entry name" value="Quino_amine_DH_bsu"/>
</dbReference>
<organism evidence="3 4">
    <name type="scientific">Toxocara canis</name>
    <name type="common">Canine roundworm</name>
    <dbReference type="NCBI Taxonomy" id="6265"/>
    <lineage>
        <taxon>Eukaryota</taxon>
        <taxon>Metazoa</taxon>
        <taxon>Ecdysozoa</taxon>
        <taxon>Nematoda</taxon>
        <taxon>Chromadorea</taxon>
        <taxon>Rhabditida</taxon>
        <taxon>Spirurina</taxon>
        <taxon>Ascaridomorpha</taxon>
        <taxon>Ascaridoidea</taxon>
        <taxon>Toxocaridae</taxon>
        <taxon>Toxocara</taxon>
    </lineage>
</organism>
<sequence>MGTVSAIVVVCVLLISAAVTLILILVTVPSDSEDPNEQPSTFQPYSHTNRAYEIHLPTRHSSPSPVDNNSSVSAVHNETISPLDSPSIAGPEMVLNSLNSTAIKTPSEEPEASIITQKPKMIASEHSTTTVKPLTASKFIAKTTTTSSLLQVTGEIATTRKRDFVTLTLRYESKLQHAELKSKARKIDMDGVETSKLELEREVGLPPEHKIIGIAFEHELLYVGTTDGKIRVWNPATGEQVEERLLGEKVDRLAVTENGQVITINGQQISLYDVKVRRFNAEIPFRGKAITINGSDVYVLSKSNDAIAVLNDQLQLSHQIHFVNDAHDTCNFILASRQFLYVSCQSAILKITKSGQMMKRIGVNKGTFSLGITFDDHNRLIAVVRGQPLLRIFQDDKLLWNAASGDEGSAIWSEVLYEGTRLHVVDYLANKLKTFRYPPDLI</sequence>
<accession>A0A0B2UU67</accession>
<reference evidence="3 4" key="1">
    <citation type="submission" date="2014-11" db="EMBL/GenBank/DDBJ databases">
        <title>Genetic blueprint of the zoonotic pathogen Toxocara canis.</title>
        <authorList>
            <person name="Zhu X.-Q."/>
            <person name="Korhonen P.K."/>
            <person name="Cai H."/>
            <person name="Young N.D."/>
            <person name="Nejsum P."/>
            <person name="von Samson-Himmelstjerna G."/>
            <person name="Boag P.R."/>
            <person name="Tan P."/>
            <person name="Li Q."/>
            <person name="Min J."/>
            <person name="Yang Y."/>
            <person name="Wang X."/>
            <person name="Fang X."/>
            <person name="Hall R.S."/>
            <person name="Hofmann A."/>
            <person name="Sternberg P.W."/>
            <person name="Jex A.R."/>
            <person name="Gasser R.B."/>
        </authorList>
    </citation>
    <scope>NUCLEOTIDE SEQUENCE [LARGE SCALE GENOMIC DNA]</scope>
    <source>
        <strain evidence="3">PN_DK_2014</strain>
    </source>
</reference>
<keyword evidence="2" id="KW-0472">Membrane</keyword>
<dbReference type="InterPro" id="IPR015943">
    <property type="entry name" value="WD40/YVTN_repeat-like_dom_sf"/>
</dbReference>
<name>A0A0B2UU67_TOXCA</name>
<keyword evidence="2" id="KW-0812">Transmembrane</keyword>
<evidence type="ECO:0000313" key="4">
    <source>
        <dbReference type="Proteomes" id="UP000031036"/>
    </source>
</evidence>
<keyword evidence="1" id="KW-0853">WD repeat</keyword>
<evidence type="ECO:0000313" key="3">
    <source>
        <dbReference type="EMBL" id="KHN72948.1"/>
    </source>
</evidence>
<dbReference type="AlphaFoldDB" id="A0A0B2UU67"/>
<evidence type="ECO:0000256" key="2">
    <source>
        <dbReference type="SAM" id="Phobius"/>
    </source>
</evidence>
<gene>
    <name evidence="3" type="ORF">Tcan_07712</name>
</gene>
<comment type="caution">
    <text evidence="3">The sequence shown here is derived from an EMBL/GenBank/DDBJ whole genome shotgun (WGS) entry which is preliminary data.</text>
</comment>
<feature type="repeat" description="WD" evidence="1">
    <location>
        <begin position="220"/>
        <end position="243"/>
    </location>
</feature>
<dbReference type="EMBL" id="JPKZ01003185">
    <property type="protein sequence ID" value="KHN72948.1"/>
    <property type="molecule type" value="Genomic_DNA"/>
</dbReference>
<proteinExistence type="predicted"/>
<keyword evidence="2" id="KW-1133">Transmembrane helix</keyword>
<dbReference type="Proteomes" id="UP000031036">
    <property type="component" value="Unassembled WGS sequence"/>
</dbReference>
<protein>
    <submittedName>
        <fullName evidence="3">Uncharacterized protein</fullName>
    </submittedName>
</protein>